<dbReference type="PANTHER" id="PTHR46496:SF1">
    <property type="entry name" value="ZEAXANTHIN EPOXIDASE, CHLOROPLASTIC"/>
    <property type="match status" value="1"/>
</dbReference>
<dbReference type="OrthoDB" id="4568714at2"/>
<evidence type="ECO:0000256" key="3">
    <source>
        <dbReference type="ARBA" id="ARBA00022827"/>
    </source>
</evidence>
<accession>A0A511MIP4</accession>
<dbReference type="InterPro" id="IPR002938">
    <property type="entry name" value="FAD-bd"/>
</dbReference>
<keyword evidence="2" id="KW-0285">Flavoprotein</keyword>
<gene>
    <name evidence="6" type="ORF">NN4_44760</name>
</gene>
<protein>
    <submittedName>
        <fullName evidence="6">FAD-dependent monooxygenase</fullName>
    </submittedName>
</protein>
<dbReference type="InterPro" id="IPR036188">
    <property type="entry name" value="FAD/NAD-bd_sf"/>
</dbReference>
<keyword evidence="4" id="KW-0560">Oxidoreductase</keyword>
<dbReference type="Pfam" id="PF01494">
    <property type="entry name" value="FAD_binding_3"/>
    <property type="match status" value="1"/>
</dbReference>
<dbReference type="PRINTS" id="PR00420">
    <property type="entry name" value="RNGMNOXGNASE"/>
</dbReference>
<organism evidence="6 7">
    <name type="scientific">Nocardia ninae NBRC 108245</name>
    <dbReference type="NCBI Taxonomy" id="1210091"/>
    <lineage>
        <taxon>Bacteria</taxon>
        <taxon>Bacillati</taxon>
        <taxon>Actinomycetota</taxon>
        <taxon>Actinomycetes</taxon>
        <taxon>Mycobacteriales</taxon>
        <taxon>Nocardiaceae</taxon>
        <taxon>Nocardia</taxon>
    </lineage>
</organism>
<dbReference type="GO" id="GO:0004497">
    <property type="term" value="F:monooxygenase activity"/>
    <property type="evidence" value="ECO:0007669"/>
    <property type="project" value="UniProtKB-KW"/>
</dbReference>
<keyword evidence="6" id="KW-0503">Monooxygenase</keyword>
<evidence type="ECO:0000256" key="1">
    <source>
        <dbReference type="ARBA" id="ARBA00001974"/>
    </source>
</evidence>
<evidence type="ECO:0000256" key="4">
    <source>
        <dbReference type="ARBA" id="ARBA00023002"/>
    </source>
</evidence>
<comment type="caution">
    <text evidence="6">The sequence shown here is derived from an EMBL/GenBank/DDBJ whole genome shotgun (WGS) entry which is preliminary data.</text>
</comment>
<evidence type="ECO:0000259" key="5">
    <source>
        <dbReference type="Pfam" id="PF01494"/>
    </source>
</evidence>
<dbReference type="SUPFAM" id="SSF51905">
    <property type="entry name" value="FAD/NAD(P)-binding domain"/>
    <property type="match status" value="1"/>
</dbReference>
<dbReference type="PANTHER" id="PTHR46496">
    <property type="match status" value="1"/>
</dbReference>
<keyword evidence="7" id="KW-1185">Reference proteome</keyword>
<keyword evidence="3" id="KW-0274">FAD</keyword>
<proteinExistence type="predicted"/>
<evidence type="ECO:0000313" key="7">
    <source>
        <dbReference type="Proteomes" id="UP000321424"/>
    </source>
</evidence>
<dbReference type="RefSeq" id="WP_147134529.1">
    <property type="nucleotide sequence ID" value="NZ_BJXA01000030.1"/>
</dbReference>
<reference evidence="6 7" key="1">
    <citation type="submission" date="2019-07" db="EMBL/GenBank/DDBJ databases">
        <title>Whole genome shotgun sequence of Nocardia ninae NBRC 108245.</title>
        <authorList>
            <person name="Hosoyama A."/>
            <person name="Uohara A."/>
            <person name="Ohji S."/>
            <person name="Ichikawa N."/>
        </authorList>
    </citation>
    <scope>NUCLEOTIDE SEQUENCE [LARGE SCALE GENOMIC DNA]</scope>
    <source>
        <strain evidence="6 7">NBRC 108245</strain>
    </source>
</reference>
<dbReference type="Proteomes" id="UP000321424">
    <property type="component" value="Unassembled WGS sequence"/>
</dbReference>
<feature type="domain" description="FAD-binding" evidence="5">
    <location>
        <begin position="6"/>
        <end position="345"/>
    </location>
</feature>
<dbReference type="Gene3D" id="3.50.50.60">
    <property type="entry name" value="FAD/NAD(P)-binding domain"/>
    <property type="match status" value="1"/>
</dbReference>
<evidence type="ECO:0000313" key="6">
    <source>
        <dbReference type="EMBL" id="GEM39957.1"/>
    </source>
</evidence>
<dbReference type="GO" id="GO:0071949">
    <property type="term" value="F:FAD binding"/>
    <property type="evidence" value="ECO:0007669"/>
    <property type="project" value="InterPro"/>
</dbReference>
<sequence length="392" mass="42704">MVRDKRTKVIVVGAGIGGLTAAIALHKLGVDVEVYDRVPELKAAGFGLSVAGNANTALHSIGLDLRLEERGQVVKSYQIRSSTGRLLRTLPYPEAMAGVPKASVLISRTDLQQAMLEHAGDIPIHLGAAAIGYQTDPDSGRVRVEFAEHQTADGDALIGADGIHSAIRRQLVGPGDEERYGGYISWLSIVPFEHSRFGTGSVTHYWAKGQRFGLIDIGHGSAYWWATKEMPETEARKWKVDKDEIVRAYAAWPDEVRAAIEVTPEDTILGVPESDRAFLERRGEGPVTLLGDAAHPMLASLGQGAGMAIEDGVVLARHLASAPDAPTGLRRYEYERRDRTRTMLNTAHRVAAFEQGASTLRRILRDTAIRVAPKRQLIRELQEALTFPGATL</sequence>
<evidence type="ECO:0000256" key="2">
    <source>
        <dbReference type="ARBA" id="ARBA00022630"/>
    </source>
</evidence>
<comment type="cofactor">
    <cofactor evidence="1">
        <name>FAD</name>
        <dbReference type="ChEBI" id="CHEBI:57692"/>
    </cofactor>
</comment>
<dbReference type="AlphaFoldDB" id="A0A511MIP4"/>
<dbReference type="EMBL" id="BJXA01000030">
    <property type="protein sequence ID" value="GEM39957.1"/>
    <property type="molecule type" value="Genomic_DNA"/>
</dbReference>
<name>A0A511MIP4_9NOCA</name>